<gene>
    <name evidence="1" type="ORF">EKD02_02000</name>
</gene>
<dbReference type="EMBL" id="RXYK01000002">
    <property type="protein sequence ID" value="RTY39470.1"/>
    <property type="molecule type" value="Genomic_DNA"/>
</dbReference>
<dbReference type="AlphaFoldDB" id="A0A3S0NK10"/>
<dbReference type="InterPro" id="IPR014997">
    <property type="entry name" value="DUF1847"/>
</dbReference>
<evidence type="ECO:0000313" key="1">
    <source>
        <dbReference type="EMBL" id="RTY39470.1"/>
    </source>
</evidence>
<comment type="caution">
    <text evidence="1">The sequence shown here is derived from an EMBL/GenBank/DDBJ whole genome shotgun (WGS) entry which is preliminary data.</text>
</comment>
<dbReference type="Proteomes" id="UP000279908">
    <property type="component" value="Unassembled WGS sequence"/>
</dbReference>
<proteinExistence type="predicted"/>
<name>A0A3S0NK10_CHLPH</name>
<dbReference type="Pfam" id="PF08901">
    <property type="entry name" value="DUF1847"/>
    <property type="match status" value="1"/>
</dbReference>
<organism evidence="1 2">
    <name type="scientific">Chlorobium phaeovibrioides</name>
    <dbReference type="NCBI Taxonomy" id="1094"/>
    <lineage>
        <taxon>Bacteria</taxon>
        <taxon>Pseudomonadati</taxon>
        <taxon>Chlorobiota</taxon>
        <taxon>Chlorobiia</taxon>
        <taxon>Chlorobiales</taxon>
        <taxon>Chlorobiaceae</taxon>
        <taxon>Chlorobium/Pelodictyon group</taxon>
        <taxon>Chlorobium</taxon>
    </lineage>
</organism>
<accession>A0A3S0NK10</accession>
<sequence length="238" mass="25637">MTLNESEGGGAERELGCFECGTLNCYRRAGEFPPFCPGEALDDGVLQGVVAEYGGDSIDARVSRAAAEVEGVFYGKLTRVEETIEFARRIGARKVGLATCVGLIGETRLFGKMLKANGFEYRAVLCKAGSVDKTAVGIPEELKLKPGSFEGSCNPILQARMLNEWKSDINVVIGLCVGHDALFCRHSDAPAITLIVKDRVLGHNPAAALYTSGSYYKKVMERRGESTPASSSMSRSRE</sequence>
<dbReference type="RefSeq" id="WP_126383576.1">
    <property type="nucleotide sequence ID" value="NZ_RXYK01000002.1"/>
</dbReference>
<reference evidence="1 2" key="1">
    <citation type="submission" date="2018-12" db="EMBL/GenBank/DDBJ databases">
        <authorList>
            <person name="Lunina O.N."/>
            <person name="Grouzdev D.S."/>
            <person name="Gorlenko V.M."/>
            <person name="Savvichev A.S."/>
        </authorList>
    </citation>
    <scope>NUCLEOTIDE SEQUENCE [LARGE SCALE GENOMIC DNA]</scope>
    <source>
        <strain evidence="1 2">BrKhr-17</strain>
    </source>
</reference>
<evidence type="ECO:0000313" key="2">
    <source>
        <dbReference type="Proteomes" id="UP000279908"/>
    </source>
</evidence>
<protein>
    <submittedName>
        <fullName evidence="1">DUF1847 domain-containing protein</fullName>
    </submittedName>
</protein>